<sequence>MTSVPPTRILVSPLLTSKGRSISLPCESFCMRTFNSFTDVGKEDFKTESAKQPTEMNSQDSISEDSDSRMHNMHVAIKRASMPANMIHNVWREMDYHMDAARVTEKAIMDNYYAWK</sequence>
<name>A0A4Y2M1R0_ARAVE</name>
<dbReference type="EMBL" id="BGPR01006627">
    <property type="protein sequence ID" value="GBN20504.1"/>
    <property type="molecule type" value="Genomic_DNA"/>
</dbReference>
<comment type="caution">
    <text evidence="2">The sequence shown here is derived from an EMBL/GenBank/DDBJ whole genome shotgun (WGS) entry which is preliminary data.</text>
</comment>
<reference evidence="2 3" key="1">
    <citation type="journal article" date="2019" name="Sci. Rep.">
        <title>Orb-weaving spider Araneus ventricosus genome elucidates the spidroin gene catalogue.</title>
        <authorList>
            <person name="Kono N."/>
            <person name="Nakamura H."/>
            <person name="Ohtoshi R."/>
            <person name="Moran D.A.P."/>
            <person name="Shinohara A."/>
            <person name="Yoshida Y."/>
            <person name="Fujiwara M."/>
            <person name="Mori M."/>
            <person name="Tomita M."/>
            <person name="Arakawa K."/>
        </authorList>
    </citation>
    <scope>NUCLEOTIDE SEQUENCE [LARGE SCALE GENOMIC DNA]</scope>
</reference>
<keyword evidence="3" id="KW-1185">Reference proteome</keyword>
<evidence type="ECO:0000313" key="2">
    <source>
        <dbReference type="EMBL" id="GBN20504.1"/>
    </source>
</evidence>
<accession>A0A4Y2M1R0</accession>
<dbReference type="AlphaFoldDB" id="A0A4Y2M1R0"/>
<gene>
    <name evidence="2" type="ORF">AVEN_28301_1</name>
</gene>
<organism evidence="2 3">
    <name type="scientific">Araneus ventricosus</name>
    <name type="common">Orbweaver spider</name>
    <name type="synonym">Epeira ventricosa</name>
    <dbReference type="NCBI Taxonomy" id="182803"/>
    <lineage>
        <taxon>Eukaryota</taxon>
        <taxon>Metazoa</taxon>
        <taxon>Ecdysozoa</taxon>
        <taxon>Arthropoda</taxon>
        <taxon>Chelicerata</taxon>
        <taxon>Arachnida</taxon>
        <taxon>Araneae</taxon>
        <taxon>Araneomorphae</taxon>
        <taxon>Entelegynae</taxon>
        <taxon>Araneoidea</taxon>
        <taxon>Araneidae</taxon>
        <taxon>Araneus</taxon>
    </lineage>
</organism>
<evidence type="ECO:0000256" key="1">
    <source>
        <dbReference type="SAM" id="MobiDB-lite"/>
    </source>
</evidence>
<feature type="compositionally biased region" description="Polar residues" evidence="1">
    <location>
        <begin position="50"/>
        <end position="61"/>
    </location>
</feature>
<dbReference type="Proteomes" id="UP000499080">
    <property type="component" value="Unassembled WGS sequence"/>
</dbReference>
<proteinExistence type="predicted"/>
<evidence type="ECO:0000313" key="3">
    <source>
        <dbReference type="Proteomes" id="UP000499080"/>
    </source>
</evidence>
<protein>
    <submittedName>
        <fullName evidence="2">Uncharacterized protein</fullName>
    </submittedName>
</protein>
<feature type="region of interest" description="Disordered" evidence="1">
    <location>
        <begin position="45"/>
        <end position="67"/>
    </location>
</feature>